<evidence type="ECO:0000256" key="6">
    <source>
        <dbReference type="ARBA" id="ARBA00023002"/>
    </source>
</evidence>
<evidence type="ECO:0000256" key="7">
    <source>
        <dbReference type="ARBA" id="ARBA00023033"/>
    </source>
</evidence>
<dbReference type="Pfam" id="PF00743">
    <property type="entry name" value="FMO-like"/>
    <property type="match status" value="2"/>
</dbReference>
<dbReference type="InterPro" id="IPR036188">
    <property type="entry name" value="FAD/NAD-bd_sf"/>
</dbReference>
<dbReference type="eggNOG" id="KOG1399">
    <property type="taxonomic scope" value="Eukaryota"/>
</dbReference>
<dbReference type="FunCoup" id="E9HBT2">
    <property type="interactions" value="269"/>
</dbReference>
<keyword evidence="7 8" id="KW-0503">Monooxygenase</keyword>
<keyword evidence="5" id="KW-0521">NADP</keyword>
<gene>
    <name evidence="9" type="ORF">DAPPUDRAFT_60895</name>
</gene>
<comment type="similarity">
    <text evidence="2 8">Belongs to the FMO family.</text>
</comment>
<evidence type="ECO:0000256" key="1">
    <source>
        <dbReference type="ARBA" id="ARBA00001974"/>
    </source>
</evidence>
<dbReference type="Proteomes" id="UP000000305">
    <property type="component" value="Unassembled WGS sequence"/>
</dbReference>
<dbReference type="GO" id="GO:0004499">
    <property type="term" value="F:N,N-dimethylaniline monooxygenase activity"/>
    <property type="evidence" value="ECO:0007669"/>
    <property type="project" value="InterPro"/>
</dbReference>
<evidence type="ECO:0000256" key="8">
    <source>
        <dbReference type="RuleBase" id="RU361177"/>
    </source>
</evidence>
<dbReference type="PANTHER" id="PTHR23023">
    <property type="entry name" value="DIMETHYLANILINE MONOOXYGENASE"/>
    <property type="match status" value="1"/>
</dbReference>
<dbReference type="InterPro" id="IPR000960">
    <property type="entry name" value="Flavin_mOase"/>
</dbReference>
<dbReference type="FunFam" id="3.50.50.60:FF:000138">
    <property type="entry name" value="Flavin-containing monooxygenase"/>
    <property type="match status" value="1"/>
</dbReference>
<evidence type="ECO:0000256" key="3">
    <source>
        <dbReference type="ARBA" id="ARBA00022630"/>
    </source>
</evidence>
<dbReference type="InParanoid" id="E9HBT2"/>
<dbReference type="Gene3D" id="3.50.50.60">
    <property type="entry name" value="FAD/NAD(P)-binding domain"/>
    <property type="match status" value="2"/>
</dbReference>
<proteinExistence type="inferred from homology"/>
<accession>E9HBT2</accession>
<comment type="cofactor">
    <cofactor evidence="1 8">
        <name>FAD</name>
        <dbReference type="ChEBI" id="CHEBI:57692"/>
    </cofactor>
</comment>
<dbReference type="OrthoDB" id="66881at2759"/>
<dbReference type="GO" id="GO:0050660">
    <property type="term" value="F:flavin adenine dinucleotide binding"/>
    <property type="evidence" value="ECO:0007669"/>
    <property type="project" value="InterPro"/>
</dbReference>
<dbReference type="EMBL" id="GL732617">
    <property type="protein sequence ID" value="EFX70816.1"/>
    <property type="molecule type" value="Genomic_DNA"/>
</dbReference>
<dbReference type="GO" id="GO:0004497">
    <property type="term" value="F:monooxygenase activity"/>
    <property type="evidence" value="ECO:0000318"/>
    <property type="project" value="GO_Central"/>
</dbReference>
<protein>
    <recommendedName>
        <fullName evidence="8">Flavin-containing monooxygenase</fullName>
        <ecNumber evidence="8">1.-.-.-</ecNumber>
    </recommendedName>
</protein>
<name>E9HBT2_DAPPU</name>
<dbReference type="STRING" id="6669.E9HBT2"/>
<dbReference type="PhylomeDB" id="E9HBT2"/>
<evidence type="ECO:0000256" key="4">
    <source>
        <dbReference type="ARBA" id="ARBA00022827"/>
    </source>
</evidence>
<dbReference type="AlphaFoldDB" id="E9HBT2"/>
<evidence type="ECO:0000313" key="9">
    <source>
        <dbReference type="EMBL" id="EFX70816.1"/>
    </source>
</evidence>
<dbReference type="GO" id="GO:0050661">
    <property type="term" value="F:NADP binding"/>
    <property type="evidence" value="ECO:0007669"/>
    <property type="project" value="InterPro"/>
</dbReference>
<dbReference type="HOGENOM" id="CLU_006909_3_0_1"/>
<dbReference type="PIRSF" id="PIRSF000332">
    <property type="entry name" value="FMO"/>
    <property type="match status" value="1"/>
</dbReference>
<dbReference type="KEGG" id="dpx:DAPPUDRAFT_60895"/>
<evidence type="ECO:0000313" key="10">
    <source>
        <dbReference type="Proteomes" id="UP000000305"/>
    </source>
</evidence>
<evidence type="ECO:0000256" key="5">
    <source>
        <dbReference type="ARBA" id="ARBA00022857"/>
    </source>
</evidence>
<dbReference type="SUPFAM" id="SSF51905">
    <property type="entry name" value="FAD/NAD(P)-binding domain"/>
    <property type="match status" value="1"/>
</dbReference>
<dbReference type="EC" id="1.-.-.-" evidence="8"/>
<keyword evidence="3 8" id="KW-0285">Flavoprotein</keyword>
<keyword evidence="6 8" id="KW-0560">Oxidoreductase</keyword>
<organism evidence="9 10">
    <name type="scientific">Daphnia pulex</name>
    <name type="common">Water flea</name>
    <dbReference type="NCBI Taxonomy" id="6669"/>
    <lineage>
        <taxon>Eukaryota</taxon>
        <taxon>Metazoa</taxon>
        <taxon>Ecdysozoa</taxon>
        <taxon>Arthropoda</taxon>
        <taxon>Crustacea</taxon>
        <taxon>Branchiopoda</taxon>
        <taxon>Diplostraca</taxon>
        <taxon>Cladocera</taxon>
        <taxon>Anomopoda</taxon>
        <taxon>Daphniidae</taxon>
        <taxon>Daphnia</taxon>
    </lineage>
</organism>
<dbReference type="OMA" id="RTCHFKD"/>
<keyword evidence="10" id="KW-1185">Reference proteome</keyword>
<keyword evidence="4 8" id="KW-0274">FAD</keyword>
<dbReference type="InterPro" id="IPR020946">
    <property type="entry name" value="Flavin_mOase-like"/>
</dbReference>
<dbReference type="InterPro" id="IPR050346">
    <property type="entry name" value="FMO-like"/>
</dbReference>
<evidence type="ECO:0000256" key="2">
    <source>
        <dbReference type="ARBA" id="ARBA00009183"/>
    </source>
</evidence>
<sequence length="450" mass="52001">MDHRATARIAIIGAGPSGLSQMRAFALLESSGQKIPEIVCFEKQNDWGGMWNYTWRTGFDEYGEPVHGSMYRHLWSNAPKECHEFADYSFDHHFSKSIPSFIPREAFRDYILGRAEESNMRRCIQFNTVVSYVEFDREKEIFHVRKKNLTTGKSSIEDFDYVIVAVGHFSMPNVPYVEGIETFPSQVIHSHDFRDARQFAEQSILVIGGSLSAEDIALQTFKFGAKSITISYRTKPIGCKWPSKIEEKPLLTRMEGRSAHFPDGSERNFDSIILCTGYKHHFPFLNDDLRLVTTNCFYPSQLYKGIFFQEQPRLIYLGMQNLYFSLSLFDAQTWYVRDVILGRIPFPNKLQRAEDMLAWKTREEKIEDKLDALDFQTAYLKELTSATDYPLDDLRLSGTAATFKNFLDDKESNIINYRDKQYASSITGTKAVMHPTPWMEVNNYSSVDFL</sequence>
<reference evidence="9 10" key="1">
    <citation type="journal article" date="2011" name="Science">
        <title>The ecoresponsive genome of Daphnia pulex.</title>
        <authorList>
            <person name="Colbourne J.K."/>
            <person name="Pfrender M.E."/>
            <person name="Gilbert D."/>
            <person name="Thomas W.K."/>
            <person name="Tucker A."/>
            <person name="Oakley T.H."/>
            <person name="Tokishita S."/>
            <person name="Aerts A."/>
            <person name="Arnold G.J."/>
            <person name="Basu M.K."/>
            <person name="Bauer D.J."/>
            <person name="Caceres C.E."/>
            <person name="Carmel L."/>
            <person name="Casola C."/>
            <person name="Choi J.H."/>
            <person name="Detter J.C."/>
            <person name="Dong Q."/>
            <person name="Dusheyko S."/>
            <person name="Eads B.D."/>
            <person name="Frohlich T."/>
            <person name="Geiler-Samerotte K.A."/>
            <person name="Gerlach D."/>
            <person name="Hatcher P."/>
            <person name="Jogdeo S."/>
            <person name="Krijgsveld J."/>
            <person name="Kriventseva E.V."/>
            <person name="Kultz D."/>
            <person name="Laforsch C."/>
            <person name="Lindquist E."/>
            <person name="Lopez J."/>
            <person name="Manak J.R."/>
            <person name="Muller J."/>
            <person name="Pangilinan J."/>
            <person name="Patwardhan R.P."/>
            <person name="Pitluck S."/>
            <person name="Pritham E.J."/>
            <person name="Rechtsteiner A."/>
            <person name="Rho M."/>
            <person name="Rogozin I.B."/>
            <person name="Sakarya O."/>
            <person name="Salamov A."/>
            <person name="Schaack S."/>
            <person name="Shapiro H."/>
            <person name="Shiga Y."/>
            <person name="Skalitzky C."/>
            <person name="Smith Z."/>
            <person name="Souvorov A."/>
            <person name="Sung W."/>
            <person name="Tang Z."/>
            <person name="Tsuchiya D."/>
            <person name="Tu H."/>
            <person name="Vos H."/>
            <person name="Wang M."/>
            <person name="Wolf Y.I."/>
            <person name="Yamagata H."/>
            <person name="Yamada T."/>
            <person name="Ye Y."/>
            <person name="Shaw J.R."/>
            <person name="Andrews J."/>
            <person name="Crease T.J."/>
            <person name="Tang H."/>
            <person name="Lucas S.M."/>
            <person name="Robertson H.M."/>
            <person name="Bork P."/>
            <person name="Koonin E.V."/>
            <person name="Zdobnov E.M."/>
            <person name="Grigoriev I.V."/>
            <person name="Lynch M."/>
            <person name="Boore J.L."/>
        </authorList>
    </citation>
    <scope>NUCLEOTIDE SEQUENCE [LARGE SCALE GENOMIC DNA]</scope>
</reference>